<dbReference type="EMBL" id="HBIU01048620">
    <property type="protein sequence ID" value="CAE0642813.1"/>
    <property type="molecule type" value="Transcribed_RNA"/>
</dbReference>
<organism evidence="2">
    <name type="scientific">Heterosigma akashiwo</name>
    <name type="common">Chromophytic alga</name>
    <name type="synonym">Heterosigma carterae</name>
    <dbReference type="NCBI Taxonomy" id="2829"/>
    <lineage>
        <taxon>Eukaryota</taxon>
        <taxon>Sar</taxon>
        <taxon>Stramenopiles</taxon>
        <taxon>Ochrophyta</taxon>
        <taxon>Raphidophyceae</taxon>
        <taxon>Chattonellales</taxon>
        <taxon>Chattonellaceae</taxon>
        <taxon>Heterosigma</taxon>
    </lineage>
</organism>
<feature type="compositionally biased region" description="Acidic residues" evidence="1">
    <location>
        <begin position="144"/>
        <end position="156"/>
    </location>
</feature>
<accession>A0A7S3Y6T2</accession>
<dbReference type="AlphaFoldDB" id="A0A7S3Y6T2"/>
<feature type="compositionally biased region" description="Low complexity" evidence="1">
    <location>
        <begin position="276"/>
        <end position="287"/>
    </location>
</feature>
<sequence>MIGQGRPIIIHNSGFGEGGEKVGSSLGGEEVEVEVAQAAAPASRSSSSSEAAAAAAAAAATFIDLVIDEVVGAACAVLKEGQHSAQLGSGDGEYIEGDSDEGEGSCHSPQSVSSSELSGGEDIGTSEGGGEEGEEGLSQSSSSSEDDAGSSSEDEPERGRGDTFPAKRGEWETQKAADIEGFTLVEARAAKRIAKQEKQREVERERTEREAMAKEEDRMDRLRQHQEWAAATQARRDEEARKAAAATQERRDEEARKTAAAARLPRGQGRGRGRLGQRSSGRAARVNGGAGRGEGAAGRGPPMVAWMCRPHMEEPDGWTFEVACKKCGIIRHPQGRFRKCPVGVCHVCCRRSGQRGVGGCSVGEGEVFFRELLKQYGLPEEQIDSAWADWKIQVGL</sequence>
<feature type="region of interest" description="Disordered" evidence="1">
    <location>
        <begin position="85"/>
        <end position="179"/>
    </location>
</feature>
<evidence type="ECO:0000313" key="2">
    <source>
        <dbReference type="EMBL" id="CAE0642813.1"/>
    </source>
</evidence>
<feature type="compositionally biased region" description="Basic and acidic residues" evidence="1">
    <location>
        <begin position="194"/>
        <end position="226"/>
    </location>
</feature>
<name>A0A7S3Y6T2_HETAK</name>
<gene>
    <name evidence="2" type="ORF">HAKA00212_LOCUS21671</name>
</gene>
<feature type="compositionally biased region" description="Gly residues" evidence="1">
    <location>
        <begin position="288"/>
        <end position="298"/>
    </location>
</feature>
<protein>
    <submittedName>
        <fullName evidence="2">Uncharacterized protein</fullName>
    </submittedName>
</protein>
<feature type="compositionally biased region" description="Polar residues" evidence="1">
    <location>
        <begin position="107"/>
        <end position="117"/>
    </location>
</feature>
<feature type="compositionally biased region" description="Acidic residues" evidence="1">
    <location>
        <begin position="93"/>
        <end position="103"/>
    </location>
</feature>
<feature type="compositionally biased region" description="Basic and acidic residues" evidence="1">
    <location>
        <begin position="234"/>
        <end position="257"/>
    </location>
</feature>
<feature type="region of interest" description="Disordered" evidence="1">
    <location>
        <begin position="193"/>
        <end position="300"/>
    </location>
</feature>
<reference evidence="2" key="1">
    <citation type="submission" date="2021-01" db="EMBL/GenBank/DDBJ databases">
        <authorList>
            <person name="Corre E."/>
            <person name="Pelletier E."/>
            <person name="Niang G."/>
            <person name="Scheremetjew M."/>
            <person name="Finn R."/>
            <person name="Kale V."/>
            <person name="Holt S."/>
            <person name="Cochrane G."/>
            <person name="Meng A."/>
            <person name="Brown T."/>
            <person name="Cohen L."/>
        </authorList>
    </citation>
    <scope>NUCLEOTIDE SEQUENCE</scope>
    <source>
        <strain evidence="2">CCMP3107</strain>
    </source>
</reference>
<evidence type="ECO:0000256" key="1">
    <source>
        <dbReference type="SAM" id="MobiDB-lite"/>
    </source>
</evidence>
<proteinExistence type="predicted"/>
<feature type="compositionally biased region" description="Basic and acidic residues" evidence="1">
    <location>
        <begin position="157"/>
        <end position="178"/>
    </location>
</feature>